<keyword evidence="2" id="KW-1185">Reference proteome</keyword>
<organism evidence="1 2">
    <name type="scientific">Neolecta irregularis (strain DAH-3)</name>
    <dbReference type="NCBI Taxonomy" id="1198029"/>
    <lineage>
        <taxon>Eukaryota</taxon>
        <taxon>Fungi</taxon>
        <taxon>Dikarya</taxon>
        <taxon>Ascomycota</taxon>
        <taxon>Taphrinomycotina</taxon>
        <taxon>Neolectales</taxon>
        <taxon>Neolectaceae</taxon>
        <taxon>Neolecta</taxon>
    </lineage>
</organism>
<sequence>MSQNTKPIDDSAFMDAETIRLQILAQPDLLAQLQLSQPELADAALNDPPRFILLIESLQERARADRNRESSILEQDPLNSQTQIRIEQAIRQDQIMENLQNAMEYHPESFGRVVMLYVPIEVNGHKVGEQI</sequence>
<reference evidence="1 2" key="1">
    <citation type="submission" date="2016-04" db="EMBL/GenBank/DDBJ databases">
        <title>Evolutionary innovation and constraint leading to complex multicellularity in the Ascomycota.</title>
        <authorList>
            <person name="Cisse O."/>
            <person name="Nguyen A."/>
            <person name="Hewitt D.A."/>
            <person name="Jedd G."/>
            <person name="Stajich J.E."/>
        </authorList>
    </citation>
    <scope>NUCLEOTIDE SEQUENCE [LARGE SCALE GENOMIC DNA]</scope>
    <source>
        <strain evidence="1 2">DAH-3</strain>
    </source>
</reference>
<name>A0A1U7LNT4_NEOID</name>
<accession>A0A1U7LNT4</accession>
<dbReference type="PANTHER" id="PTHR15397">
    <property type="entry name" value="SODIUM-GLUCOSE COTRANSPORTER REGULATORY PROTEIN -RELATED"/>
    <property type="match status" value="1"/>
</dbReference>
<dbReference type="OMA" id="PIEVNGH"/>
<dbReference type="Proteomes" id="UP000186594">
    <property type="component" value="Unassembled WGS sequence"/>
</dbReference>
<dbReference type="PANTHER" id="PTHR15397:SF3">
    <property type="entry name" value="DNA DAMAGE INDUCIBLE 1 HOMOLOG 2"/>
    <property type="match status" value="1"/>
</dbReference>
<dbReference type="AlphaFoldDB" id="A0A1U7LNT4"/>
<evidence type="ECO:0000313" key="2">
    <source>
        <dbReference type="Proteomes" id="UP000186594"/>
    </source>
</evidence>
<gene>
    <name evidence="1" type="ORF">NEOLI_005071</name>
</gene>
<protein>
    <submittedName>
        <fullName evidence="1">DNA damage-inducible protein 1</fullName>
    </submittedName>
</protein>
<dbReference type="STRING" id="1198029.A0A1U7LNT4"/>
<dbReference type="OrthoDB" id="1047367at2759"/>
<proteinExistence type="predicted"/>
<comment type="caution">
    <text evidence="1">The sequence shown here is derived from an EMBL/GenBank/DDBJ whole genome shotgun (WGS) entry which is preliminary data.</text>
</comment>
<evidence type="ECO:0000313" key="1">
    <source>
        <dbReference type="EMBL" id="OLL24326.1"/>
    </source>
</evidence>
<dbReference type="EMBL" id="LXFE01000877">
    <property type="protein sequence ID" value="OLL24326.1"/>
    <property type="molecule type" value="Genomic_DNA"/>
</dbReference>